<keyword evidence="1" id="KW-0614">Plasmid</keyword>
<name>E8X616_GRATM</name>
<dbReference type="KEGG" id="acm:AciX9_4120"/>
<evidence type="ECO:0000313" key="2">
    <source>
        <dbReference type="Proteomes" id="UP000000343"/>
    </source>
</evidence>
<evidence type="ECO:0008006" key="3">
    <source>
        <dbReference type="Google" id="ProtNLM"/>
    </source>
</evidence>
<reference evidence="2" key="1">
    <citation type="submission" date="2011-01" db="EMBL/GenBank/DDBJ databases">
        <title>Complete sequence of plasmid1 of Acidobacterium sp. MP5ACTX9.</title>
        <authorList>
            <consortium name="US DOE Joint Genome Institute"/>
            <person name="Lucas S."/>
            <person name="Copeland A."/>
            <person name="Lapidus A."/>
            <person name="Cheng J.-F."/>
            <person name="Goodwin L."/>
            <person name="Pitluck S."/>
            <person name="Teshima H."/>
            <person name="Detter J.C."/>
            <person name="Han C."/>
            <person name="Tapia R."/>
            <person name="Land M."/>
            <person name="Hauser L."/>
            <person name="Kyrpides N."/>
            <person name="Ivanova N."/>
            <person name="Ovchinnikova G."/>
            <person name="Pagani I."/>
            <person name="Rawat S.R."/>
            <person name="Mannisto M."/>
            <person name="Haggblom M.M."/>
            <person name="Woyke T."/>
        </authorList>
    </citation>
    <scope>NUCLEOTIDE SEQUENCE [LARGE SCALE GENOMIC DNA]</scope>
    <source>
        <strain evidence="2">MP5ACTX9</strain>
        <plasmid evidence="2">Plasmid pACIX901</plasmid>
    </source>
</reference>
<dbReference type="EMBL" id="CP002481">
    <property type="protein sequence ID" value="ADW70900.1"/>
    <property type="molecule type" value="Genomic_DNA"/>
</dbReference>
<protein>
    <recommendedName>
        <fullName evidence="3">FlgN family protein</fullName>
    </recommendedName>
</protein>
<geneLocation type="plasmid" evidence="1 2">
    <name>pACIX901</name>
</geneLocation>
<evidence type="ECO:0000313" key="1">
    <source>
        <dbReference type="EMBL" id="ADW70900.1"/>
    </source>
</evidence>
<dbReference type="AlphaFoldDB" id="E8X616"/>
<gene>
    <name evidence="1" type="ordered locus">AciX9_4120</name>
</gene>
<organism evidence="2">
    <name type="scientific">Granulicella tundricola (strain ATCC BAA-1859 / DSM 23138 / MP5ACTX9)</name>
    <dbReference type="NCBI Taxonomy" id="1198114"/>
    <lineage>
        <taxon>Bacteria</taxon>
        <taxon>Pseudomonadati</taxon>
        <taxon>Acidobacteriota</taxon>
        <taxon>Terriglobia</taxon>
        <taxon>Terriglobales</taxon>
        <taxon>Acidobacteriaceae</taxon>
        <taxon>Granulicella</taxon>
    </lineage>
</organism>
<dbReference type="HOGENOM" id="CLU_1793775_0_0_0"/>
<dbReference type="Proteomes" id="UP000000343">
    <property type="component" value="Plasmid pACIX901"/>
</dbReference>
<keyword evidence="2" id="KW-1185">Reference proteome</keyword>
<sequence length="144" mass="15746">MQTALTQSQIQSVVTTLSPLEAQEYLESIQALTHELDRAMEAIVSRELPAFEQSVSRQMSACVKLAELPKRSARRVRDVSSEAAPDAELTGRIAAASVALVALNKRYSALLKHSGDTLRMFAGLFRSYTGTTQPGMLSTWSCEL</sequence>
<dbReference type="OrthoDB" id="9862697at2"/>
<dbReference type="RefSeq" id="WP_013572812.1">
    <property type="nucleotide sequence ID" value="NC_015057.1"/>
</dbReference>
<accession>E8X616</accession>
<proteinExistence type="predicted"/>